<evidence type="ECO:0000256" key="1">
    <source>
        <dbReference type="SAM" id="Phobius"/>
    </source>
</evidence>
<organism evidence="2 3">
    <name type="scientific">Halovenus aranensis</name>
    <dbReference type="NCBI Taxonomy" id="890420"/>
    <lineage>
        <taxon>Archaea</taxon>
        <taxon>Methanobacteriati</taxon>
        <taxon>Methanobacteriota</taxon>
        <taxon>Stenosarchaea group</taxon>
        <taxon>Halobacteria</taxon>
        <taxon>Halobacteriales</taxon>
        <taxon>Haloarculaceae</taxon>
        <taxon>Halovenus</taxon>
    </lineage>
</organism>
<evidence type="ECO:0000313" key="2">
    <source>
        <dbReference type="EMBL" id="SDJ32066.1"/>
    </source>
</evidence>
<keyword evidence="3" id="KW-1185">Reference proteome</keyword>
<dbReference type="EMBL" id="FNFC01000002">
    <property type="protein sequence ID" value="SDJ32066.1"/>
    <property type="molecule type" value="Genomic_DNA"/>
</dbReference>
<keyword evidence="1" id="KW-0812">Transmembrane</keyword>
<feature type="transmembrane region" description="Helical" evidence="1">
    <location>
        <begin position="12"/>
        <end position="34"/>
    </location>
</feature>
<dbReference type="Pfam" id="PF23959">
    <property type="entry name" value="DUF7288"/>
    <property type="match status" value="1"/>
</dbReference>
<reference evidence="2 3" key="1">
    <citation type="submission" date="2016-10" db="EMBL/GenBank/DDBJ databases">
        <authorList>
            <person name="de Groot N.N."/>
        </authorList>
    </citation>
    <scope>NUCLEOTIDE SEQUENCE [LARGE SCALE GENOMIC DNA]</scope>
    <source>
        <strain evidence="2 3">IBRC-M10015</strain>
    </source>
</reference>
<dbReference type="Proteomes" id="UP000198856">
    <property type="component" value="Unassembled WGS sequence"/>
</dbReference>
<gene>
    <name evidence="2" type="ORF">SAMN05216226_102122</name>
</gene>
<dbReference type="OrthoDB" id="324613at2157"/>
<evidence type="ECO:0000313" key="3">
    <source>
        <dbReference type="Proteomes" id="UP000198856"/>
    </source>
</evidence>
<dbReference type="STRING" id="890420.SAMN05216226_102122"/>
<name>A0A1G8SS42_9EURY</name>
<accession>A0A1G8SS42</accession>
<protein>
    <submittedName>
        <fullName evidence="2">Uncharacterized protein</fullName>
    </submittedName>
</protein>
<dbReference type="RefSeq" id="WP_092699083.1">
    <property type="nucleotide sequence ID" value="NZ_FNFC01000002.1"/>
</dbReference>
<sequence>MVAGDGRGQALTLEAVVASVLILAAIGFALQMTAVTPLSASTSSQHVENQLQSTSEGVLDSVADTGALREAVLYWNKTTGEFHGDASPFYRSGPPPNAFGDALSAAFGTRNVAYNVFVHYQTGDGIATQQMVRQGQPSDHAVSASHTLVLTTSDRLVGPDERGPRLGAVTDDEFYVARRSSGPYYNLVRIEVVAWCI</sequence>
<keyword evidence="1" id="KW-0472">Membrane</keyword>
<keyword evidence="1" id="KW-1133">Transmembrane helix</keyword>
<dbReference type="AlphaFoldDB" id="A0A1G8SS42"/>
<proteinExistence type="predicted"/>
<dbReference type="InterPro" id="IPR055712">
    <property type="entry name" value="DUF7288"/>
</dbReference>